<gene>
    <name evidence="1" type="ORF">MML48_8g00014966</name>
</gene>
<dbReference type="EMBL" id="CM043022">
    <property type="protein sequence ID" value="KAI4455965.1"/>
    <property type="molecule type" value="Genomic_DNA"/>
</dbReference>
<proteinExistence type="predicted"/>
<protein>
    <submittedName>
        <fullName evidence="1">Homeobox-like domain superfamily</fullName>
    </submittedName>
</protein>
<evidence type="ECO:0000313" key="2">
    <source>
        <dbReference type="Proteomes" id="UP001056778"/>
    </source>
</evidence>
<evidence type="ECO:0000313" key="1">
    <source>
        <dbReference type="EMBL" id="KAI4455965.1"/>
    </source>
</evidence>
<sequence length="247" mass="28114">MQQRTCLEVLREAADCNPFERIALIAVSENTCLFKKEKRSSLKHKIDIMEESEKYHLSSRKLAEQFGVGKTQINDILKNKSDIKRMYEEALPDSNELSGEDSADEENIGLLENISGKQLQAQAEAVTISGRVVEGNNICEVGSKNTRSSASEESSDEVMNWRLSHFVSRSSSKKKNTLEWRKNEDLLETHQNFPESDFSHLSNLNSVNIVERFIDDDIVNFLVAGSTKWALYINCPDPKITFNEMEF</sequence>
<accession>A0ACB9SL83</accession>
<name>A0ACB9SL83_HOLOL</name>
<dbReference type="Proteomes" id="UP001056778">
    <property type="component" value="Chromosome 8"/>
</dbReference>
<reference evidence="1" key="1">
    <citation type="submission" date="2022-04" db="EMBL/GenBank/DDBJ databases">
        <title>Chromosome-scale genome assembly of Holotrichia oblita Faldermann.</title>
        <authorList>
            <person name="Rongchong L."/>
        </authorList>
    </citation>
    <scope>NUCLEOTIDE SEQUENCE</scope>
    <source>
        <strain evidence="1">81SQS9</strain>
    </source>
</reference>
<keyword evidence="2" id="KW-1185">Reference proteome</keyword>
<comment type="caution">
    <text evidence="1">The sequence shown here is derived from an EMBL/GenBank/DDBJ whole genome shotgun (WGS) entry which is preliminary data.</text>
</comment>
<organism evidence="1 2">
    <name type="scientific">Holotrichia oblita</name>
    <name type="common">Chafer beetle</name>
    <dbReference type="NCBI Taxonomy" id="644536"/>
    <lineage>
        <taxon>Eukaryota</taxon>
        <taxon>Metazoa</taxon>
        <taxon>Ecdysozoa</taxon>
        <taxon>Arthropoda</taxon>
        <taxon>Hexapoda</taxon>
        <taxon>Insecta</taxon>
        <taxon>Pterygota</taxon>
        <taxon>Neoptera</taxon>
        <taxon>Endopterygota</taxon>
        <taxon>Coleoptera</taxon>
        <taxon>Polyphaga</taxon>
        <taxon>Scarabaeiformia</taxon>
        <taxon>Scarabaeidae</taxon>
        <taxon>Melolonthinae</taxon>
        <taxon>Holotrichia</taxon>
    </lineage>
</organism>